<protein>
    <submittedName>
        <fullName evidence="10">Alpha-ketoglutarate-dependent dioxygenase AlkB</fullName>
    </submittedName>
</protein>
<evidence type="ECO:0000256" key="1">
    <source>
        <dbReference type="ARBA" id="ARBA00001954"/>
    </source>
</evidence>
<dbReference type="GO" id="GO:0140097">
    <property type="term" value="F:catalytic activity, acting on DNA"/>
    <property type="evidence" value="ECO:0007669"/>
    <property type="project" value="UniProtKB-ARBA"/>
</dbReference>
<dbReference type="GO" id="GO:0046872">
    <property type="term" value="F:metal ion binding"/>
    <property type="evidence" value="ECO:0007669"/>
    <property type="project" value="UniProtKB-KW"/>
</dbReference>
<evidence type="ECO:0000259" key="9">
    <source>
        <dbReference type="PROSITE" id="PS51471"/>
    </source>
</evidence>
<keyword evidence="4" id="KW-0460">Magnesium</keyword>
<evidence type="ECO:0000256" key="3">
    <source>
        <dbReference type="ARBA" id="ARBA00022763"/>
    </source>
</evidence>
<comment type="caution">
    <text evidence="10">The sequence shown here is derived from an EMBL/GenBank/DDBJ whole genome shotgun (WGS) entry which is preliminary data.</text>
</comment>
<sequence>MNTNQIPNLLPFQGEVSFYESFFSVEESDVLLQQLYEEIPWKQEPIRIFGKEVMQPRLTAWAGDLDKAYAYSGITMQPIDWTPALRIIKDRIDPDDRFTNVLLNLYRDGQDAMGWHRDNEKILGTNPVVASVSLGASRIFQFRHYTDKKLVRSVELTHGSLLLMQGETQHYWEHRIPRTTQSTEPRINLTFRTLYG</sequence>
<dbReference type="EMBL" id="PTRA01000001">
    <property type="protein sequence ID" value="PQA60736.1"/>
    <property type="molecule type" value="Genomic_DNA"/>
</dbReference>
<organism evidence="10 11">
    <name type="scientific">Siphonobacter curvatus</name>
    <dbReference type="NCBI Taxonomy" id="2094562"/>
    <lineage>
        <taxon>Bacteria</taxon>
        <taxon>Pseudomonadati</taxon>
        <taxon>Bacteroidota</taxon>
        <taxon>Cytophagia</taxon>
        <taxon>Cytophagales</taxon>
        <taxon>Cytophagaceae</taxon>
        <taxon>Siphonobacter</taxon>
    </lineage>
</organism>
<dbReference type="GO" id="GO:0051213">
    <property type="term" value="F:dioxygenase activity"/>
    <property type="evidence" value="ECO:0007669"/>
    <property type="project" value="UniProtKB-KW"/>
</dbReference>
<name>A0A2S7ISS4_9BACT</name>
<evidence type="ECO:0000256" key="4">
    <source>
        <dbReference type="ARBA" id="ARBA00022842"/>
    </source>
</evidence>
<evidence type="ECO:0000313" key="11">
    <source>
        <dbReference type="Proteomes" id="UP000239590"/>
    </source>
</evidence>
<dbReference type="InterPro" id="IPR037151">
    <property type="entry name" value="AlkB-like_sf"/>
</dbReference>
<accession>A0A2S7ISS4</accession>
<dbReference type="PANTHER" id="PTHR31212">
    <property type="entry name" value="ALPHA-KETOGLUTARATE-DEPENDENT DIOXYGENASE ALKB HOMOLOG 3"/>
    <property type="match status" value="1"/>
</dbReference>
<evidence type="ECO:0000313" key="10">
    <source>
        <dbReference type="EMBL" id="PQA60736.1"/>
    </source>
</evidence>
<dbReference type="InterPro" id="IPR032854">
    <property type="entry name" value="ALKBH3"/>
</dbReference>
<comment type="cofactor">
    <cofactor evidence="1">
        <name>Fe(2+)</name>
        <dbReference type="ChEBI" id="CHEBI:29033"/>
    </cofactor>
</comment>
<dbReference type="Proteomes" id="UP000239590">
    <property type="component" value="Unassembled WGS sequence"/>
</dbReference>
<dbReference type="PROSITE" id="PS51471">
    <property type="entry name" value="FE2OG_OXY"/>
    <property type="match status" value="1"/>
</dbReference>
<dbReference type="Pfam" id="PF13532">
    <property type="entry name" value="2OG-FeII_Oxy_2"/>
    <property type="match status" value="1"/>
</dbReference>
<keyword evidence="11" id="KW-1185">Reference proteome</keyword>
<keyword evidence="6" id="KW-0560">Oxidoreductase</keyword>
<dbReference type="GO" id="GO:0016787">
    <property type="term" value="F:hydrolase activity"/>
    <property type="evidence" value="ECO:0007669"/>
    <property type="project" value="UniProtKB-ARBA"/>
</dbReference>
<dbReference type="InterPro" id="IPR005123">
    <property type="entry name" value="Oxoglu/Fe-dep_dioxygenase_dom"/>
</dbReference>
<evidence type="ECO:0000256" key="7">
    <source>
        <dbReference type="ARBA" id="ARBA00023004"/>
    </source>
</evidence>
<evidence type="ECO:0000256" key="6">
    <source>
        <dbReference type="ARBA" id="ARBA00023002"/>
    </source>
</evidence>
<evidence type="ECO:0000256" key="2">
    <source>
        <dbReference type="ARBA" id="ARBA00022723"/>
    </source>
</evidence>
<dbReference type="GO" id="GO:0032451">
    <property type="term" value="F:demethylase activity"/>
    <property type="evidence" value="ECO:0007669"/>
    <property type="project" value="UniProtKB-ARBA"/>
</dbReference>
<keyword evidence="7" id="KW-0408">Iron</keyword>
<keyword evidence="8" id="KW-0234">DNA repair</keyword>
<evidence type="ECO:0000256" key="8">
    <source>
        <dbReference type="ARBA" id="ARBA00023204"/>
    </source>
</evidence>
<dbReference type="PANTHER" id="PTHR31212:SF4">
    <property type="entry name" value="ALPHA-KETOGLUTARATE-DEPENDENT DIOXYGENASE ALKB HOMOLOG 3"/>
    <property type="match status" value="1"/>
</dbReference>
<feature type="domain" description="Fe2OG dioxygenase" evidence="9">
    <location>
        <begin position="97"/>
        <end position="195"/>
    </location>
</feature>
<keyword evidence="5 10" id="KW-0223">Dioxygenase</keyword>
<dbReference type="RefSeq" id="WP_104713332.1">
    <property type="nucleotide sequence ID" value="NZ_PTRA01000001.1"/>
</dbReference>
<keyword evidence="3" id="KW-0227">DNA damage</keyword>
<proteinExistence type="predicted"/>
<dbReference type="OrthoDB" id="190276at2"/>
<reference evidence="11" key="1">
    <citation type="submission" date="2018-02" db="EMBL/GenBank/DDBJ databases">
        <title>Genome sequencing of Solimonas sp. HR-BB.</title>
        <authorList>
            <person name="Lee Y."/>
            <person name="Jeon C.O."/>
        </authorList>
    </citation>
    <scope>NUCLEOTIDE SEQUENCE [LARGE SCALE GENOMIC DNA]</scope>
    <source>
        <strain evidence="11">HR-U</strain>
    </source>
</reference>
<gene>
    <name evidence="10" type="ORF">C5O19_14315</name>
</gene>
<evidence type="ECO:0000256" key="5">
    <source>
        <dbReference type="ARBA" id="ARBA00022964"/>
    </source>
</evidence>
<dbReference type="InterPro" id="IPR027450">
    <property type="entry name" value="AlkB-like"/>
</dbReference>
<dbReference type="GO" id="GO:0016705">
    <property type="term" value="F:oxidoreductase activity, acting on paired donors, with incorporation or reduction of molecular oxygen"/>
    <property type="evidence" value="ECO:0007669"/>
    <property type="project" value="UniProtKB-ARBA"/>
</dbReference>
<dbReference type="SUPFAM" id="SSF51197">
    <property type="entry name" value="Clavaminate synthase-like"/>
    <property type="match status" value="1"/>
</dbReference>
<dbReference type="AlphaFoldDB" id="A0A2S7ISS4"/>
<dbReference type="GO" id="GO:0006307">
    <property type="term" value="P:DNA alkylation repair"/>
    <property type="evidence" value="ECO:0007669"/>
    <property type="project" value="InterPro"/>
</dbReference>
<dbReference type="FunFam" id="2.60.120.590:FF:000004">
    <property type="entry name" value="DNA oxidative demethylase ALKBH2"/>
    <property type="match status" value="1"/>
</dbReference>
<dbReference type="Gene3D" id="2.60.120.590">
    <property type="entry name" value="Alpha-ketoglutarate-dependent dioxygenase AlkB-like"/>
    <property type="match status" value="1"/>
</dbReference>
<keyword evidence="2" id="KW-0479">Metal-binding</keyword>